<dbReference type="AlphaFoldDB" id="A0A9P1MCQ5"/>
<sequence length="740" mass="84157">MEPLTALGLAANIVQFVEFSTKLIRASKDIYDSASGVTEENRSLESVFEELQTLAFRLTPPTTGLQTDDERALSRLAAECRILSDQMLDLLRKIKPKDPESKRQSAWSAVKDKWNEKEKKELKQRLDNCRNQLELQLNFLMSSDTKTKLEALAKHASESVIKFDVLQKHIDGLRRGVAVTSISTEAQAQLRELLDLSEAVSTRIVQRRVLNALAFPDMRGRFEAVDVAHFKTFRWILEDEESEDEESEDEEDEALDSYPSSRSGLGLGDDEDGSRSERDSDPNLLADLDENGDGELQVDPTNAEGTRDGTSDLGETTGEKIEGVNPQVEEQKSVDEERHIQEEVDESVESRIYKVAPGAARDQLAWARNLLSNWLTCGTGVFHISGKMGSGKSTLMKFLCDHPQTKTKLEKWAGIQKLVLAKFFFWKPGTRLQKSLSGLFRSLLHDVLSSCPELIPIILPKEWHMALEMPWQSQGTIEFSDATIQRAFTLIAKESRYQDRCFCFFIDGLDEYEETHQEDYRAMIELLSSWTRVAPNNIKLCVSSREYNVFLNFFPPDQRLRLQDLTRGDITRYIHDKLQDIDDESDKSCLVEAIMEKANGIFLWVALVVRSLRDRLEQTRDITILKKEIEPLPDELEGLFCFLLNSLSKAARTTAYQTFAMLDVATTPVRLSLFAYSFLEDYIRNSKFAIETPFQYEALDDTQRADRIARGRKNLYGCSRGLVEASADVVGYAHRSIPDF</sequence>
<reference evidence="4" key="1">
    <citation type="submission" date="2022-11" db="EMBL/GenBank/DDBJ databases">
        <authorList>
            <person name="Scott C."/>
            <person name="Bruce N."/>
        </authorList>
    </citation>
    <scope>NUCLEOTIDE SEQUENCE</scope>
</reference>
<organism evidence="4 5">
    <name type="scientific">Parascedosporium putredinis</name>
    <dbReference type="NCBI Taxonomy" id="1442378"/>
    <lineage>
        <taxon>Eukaryota</taxon>
        <taxon>Fungi</taxon>
        <taxon>Dikarya</taxon>
        <taxon>Ascomycota</taxon>
        <taxon>Pezizomycotina</taxon>
        <taxon>Sordariomycetes</taxon>
        <taxon>Hypocreomycetidae</taxon>
        <taxon>Microascales</taxon>
        <taxon>Microascaceae</taxon>
        <taxon>Parascedosporium</taxon>
    </lineage>
</organism>
<dbReference type="PANTHER" id="PTHR10039:SF5">
    <property type="entry name" value="NACHT DOMAIN-CONTAINING PROTEIN"/>
    <property type="match status" value="1"/>
</dbReference>
<dbReference type="SUPFAM" id="SSF52540">
    <property type="entry name" value="P-loop containing nucleoside triphosphate hydrolases"/>
    <property type="match status" value="1"/>
</dbReference>
<evidence type="ECO:0000256" key="2">
    <source>
        <dbReference type="SAM" id="MobiDB-lite"/>
    </source>
</evidence>
<comment type="caution">
    <text evidence="4">The sequence shown here is derived from an EMBL/GenBank/DDBJ whole genome shotgun (WGS) entry which is preliminary data.</text>
</comment>
<dbReference type="InterPro" id="IPR056884">
    <property type="entry name" value="NPHP3-like_N"/>
</dbReference>
<dbReference type="PANTHER" id="PTHR10039">
    <property type="entry name" value="AMELOGENIN"/>
    <property type="match status" value="1"/>
</dbReference>
<evidence type="ECO:0000256" key="1">
    <source>
        <dbReference type="ARBA" id="ARBA00022737"/>
    </source>
</evidence>
<accession>A0A9P1MCQ5</accession>
<feature type="compositionally biased region" description="Acidic residues" evidence="2">
    <location>
        <begin position="239"/>
        <end position="255"/>
    </location>
</feature>
<dbReference type="Proteomes" id="UP000838763">
    <property type="component" value="Unassembled WGS sequence"/>
</dbReference>
<protein>
    <recommendedName>
        <fullName evidence="3">Nephrocystin 3-like N-terminal domain-containing protein</fullName>
    </recommendedName>
</protein>
<dbReference type="InterPro" id="IPR027417">
    <property type="entry name" value="P-loop_NTPase"/>
</dbReference>
<feature type="compositionally biased region" description="Basic and acidic residues" evidence="2">
    <location>
        <begin position="329"/>
        <end position="339"/>
    </location>
</feature>
<dbReference type="Gene3D" id="3.40.50.300">
    <property type="entry name" value="P-loop containing nucleotide triphosphate hydrolases"/>
    <property type="match status" value="1"/>
</dbReference>
<gene>
    <name evidence="4" type="ORF">PPNO1_LOCUS5669</name>
</gene>
<dbReference type="EMBL" id="CALLCH030000014">
    <property type="protein sequence ID" value="CAI4215998.1"/>
    <property type="molecule type" value="Genomic_DNA"/>
</dbReference>
<dbReference type="Pfam" id="PF24883">
    <property type="entry name" value="NPHP3_N"/>
    <property type="match status" value="1"/>
</dbReference>
<evidence type="ECO:0000313" key="4">
    <source>
        <dbReference type="EMBL" id="CAI4215998.1"/>
    </source>
</evidence>
<feature type="domain" description="Nephrocystin 3-like N-terminal" evidence="3">
    <location>
        <begin position="372"/>
        <end position="545"/>
    </location>
</feature>
<evidence type="ECO:0000313" key="5">
    <source>
        <dbReference type="Proteomes" id="UP000838763"/>
    </source>
</evidence>
<keyword evidence="1" id="KW-0677">Repeat</keyword>
<proteinExistence type="predicted"/>
<keyword evidence="5" id="KW-1185">Reference proteome</keyword>
<name>A0A9P1MCQ5_9PEZI</name>
<evidence type="ECO:0000259" key="3">
    <source>
        <dbReference type="Pfam" id="PF24883"/>
    </source>
</evidence>
<dbReference type="OrthoDB" id="443402at2759"/>
<feature type="region of interest" description="Disordered" evidence="2">
    <location>
        <begin position="239"/>
        <end position="339"/>
    </location>
</feature>